<organism evidence="1 2">
    <name type="scientific">Choristoneura fumiferana</name>
    <name type="common">Spruce budworm moth</name>
    <name type="synonym">Archips fumiferana</name>
    <dbReference type="NCBI Taxonomy" id="7141"/>
    <lineage>
        <taxon>Eukaryota</taxon>
        <taxon>Metazoa</taxon>
        <taxon>Ecdysozoa</taxon>
        <taxon>Arthropoda</taxon>
        <taxon>Hexapoda</taxon>
        <taxon>Insecta</taxon>
        <taxon>Pterygota</taxon>
        <taxon>Neoptera</taxon>
        <taxon>Endopterygota</taxon>
        <taxon>Lepidoptera</taxon>
        <taxon>Glossata</taxon>
        <taxon>Ditrysia</taxon>
        <taxon>Tortricoidea</taxon>
        <taxon>Tortricidae</taxon>
        <taxon>Tortricinae</taxon>
        <taxon>Choristoneura</taxon>
    </lineage>
</organism>
<dbReference type="Proteomes" id="UP001064048">
    <property type="component" value="Chromosome 14"/>
</dbReference>
<keyword evidence="2" id="KW-1185">Reference proteome</keyword>
<protein>
    <submittedName>
        <fullName evidence="1">Uncharacterized protein</fullName>
    </submittedName>
</protein>
<proteinExistence type="predicted"/>
<sequence>MSQQLTITNFFKTKVHSSQRFNNMENFKRKKPNLSLTKSPNLAKSPKIRIEDKHVVVDVSLLSDDDDDFVTPPPKLRSPNLSQQSNDSDKTVIYSVSPQTPKKTPQKTPSISSTAKISSGSKDRFFSPSKKRSVKKRTPTKIRRNLAKELTGNAGHTEDLEDVPGFDKACQGLDDKTIFFLQIVDRYLNDNSLKPLLDESAQELLRSYMLVVHPGMKLVCRLFWRKEGWYRRKQISEIVSEDKEPLDDPSLDEMVESLVRSNWLKLGCNNMTFEELAVILKAEEVKLICKDLKLKVHSKQDAIEALSSFSRRTSNISSFFTPGKASDNSHRVLKIMRAKAGSCYKLSDFARSTLNKLYVLMYLGMDYTMIREKKLELALIHDKINRESYPVDRDMKLDNASAVFENKDEFERYMVAHTINEEFLSETSSVAKSDLVKRVFIAFKAIASEEMSRYKALPTWLRRFTPAYLYIRILDSGVQELKKEKTAENYELALDILTRLIFQTAFRQHKKAGWYAEKALILHSLLHRCDEAAEVLLEGFKSNLSEEEKDLMRRRAVKIARQKTNKISEHLKTQLLEHANKDNILEKNLDADHVYKQPMENTSKGKSRFETKTSEGRIIQCVEEFAITHYISTGKFTHGEHWEGRIITTIFFLLFWDIIYSKPRGVRGIFLSHFQVYPLDLFSESFYVNRQTIIDDRLSLIEESSEMEVLKMMEDVWNKRPEHELSGINRSISWCALRGVAGCAGARALAALCRRLARDYRYAHSGFPDVTLWNVHNKEIKFVEVKSDNDHSSMKQIQWMNYLREHGIDTGFCYVGTDTTRQRCRSNKASS</sequence>
<gene>
    <name evidence="1" type="ORF">MSG28_008640</name>
</gene>
<evidence type="ECO:0000313" key="1">
    <source>
        <dbReference type="EMBL" id="KAI8420051.1"/>
    </source>
</evidence>
<comment type="caution">
    <text evidence="1">The sequence shown here is derived from an EMBL/GenBank/DDBJ whole genome shotgun (WGS) entry which is preliminary data.</text>
</comment>
<name>A0ACC0J7I0_CHOFU</name>
<accession>A0ACC0J7I0</accession>
<evidence type="ECO:0000313" key="2">
    <source>
        <dbReference type="Proteomes" id="UP001064048"/>
    </source>
</evidence>
<dbReference type="EMBL" id="CM046114">
    <property type="protein sequence ID" value="KAI8420051.1"/>
    <property type="molecule type" value="Genomic_DNA"/>
</dbReference>
<reference evidence="1 2" key="1">
    <citation type="journal article" date="2022" name="Genome Biol. Evol.">
        <title>The Spruce Budworm Genome: Reconstructing the Evolutionary History of Antifreeze Proteins.</title>
        <authorList>
            <person name="Beliveau C."/>
            <person name="Gagne P."/>
            <person name="Picq S."/>
            <person name="Vernygora O."/>
            <person name="Keeling C.I."/>
            <person name="Pinkney K."/>
            <person name="Doucet D."/>
            <person name="Wen F."/>
            <person name="Johnston J.S."/>
            <person name="Maaroufi H."/>
            <person name="Boyle B."/>
            <person name="Laroche J."/>
            <person name="Dewar K."/>
            <person name="Juretic N."/>
            <person name="Blackburn G."/>
            <person name="Nisole A."/>
            <person name="Brunet B."/>
            <person name="Brandao M."/>
            <person name="Lumley L."/>
            <person name="Duan J."/>
            <person name="Quan G."/>
            <person name="Lucarotti C.J."/>
            <person name="Roe A.D."/>
            <person name="Sperling F.A.H."/>
            <person name="Levesque R.C."/>
            <person name="Cusson M."/>
        </authorList>
    </citation>
    <scope>NUCLEOTIDE SEQUENCE [LARGE SCALE GENOMIC DNA]</scope>
    <source>
        <strain evidence="1">Glfc:IPQL:Cfum</strain>
    </source>
</reference>